<dbReference type="CDD" id="cd14703">
    <property type="entry name" value="bZIP_plant_RF2"/>
    <property type="match status" value="1"/>
</dbReference>
<dbReference type="InterPro" id="IPR004827">
    <property type="entry name" value="bZIP"/>
</dbReference>
<dbReference type="InterPro" id="IPR044759">
    <property type="entry name" value="bZIP_RF2"/>
</dbReference>
<dbReference type="PROSITE" id="PS50217">
    <property type="entry name" value="BZIP"/>
    <property type="match status" value="1"/>
</dbReference>
<dbReference type="FunFam" id="1.20.5.170:FF:000086">
    <property type="entry name" value="Transcription factor VIP1"/>
    <property type="match status" value="1"/>
</dbReference>
<dbReference type="PROSITE" id="PS00036">
    <property type="entry name" value="BZIP_BASIC"/>
    <property type="match status" value="1"/>
</dbReference>
<comment type="caution">
    <text evidence="6">The sequence shown here is derived from an EMBL/GenBank/DDBJ whole genome shotgun (WGS) entry which is preliminary data.</text>
</comment>
<dbReference type="Proteomes" id="UP000824469">
    <property type="component" value="Unassembled WGS sequence"/>
</dbReference>
<evidence type="ECO:0000256" key="1">
    <source>
        <dbReference type="ARBA" id="ARBA00023015"/>
    </source>
</evidence>
<dbReference type="PANTHER" id="PTHR46391">
    <property type="entry name" value="BASIC LEUCINE ZIPPER 34"/>
    <property type="match status" value="1"/>
</dbReference>
<feature type="region of interest" description="Disordered" evidence="4">
    <location>
        <begin position="373"/>
        <end position="425"/>
    </location>
</feature>
<dbReference type="SUPFAM" id="SSF57959">
    <property type="entry name" value="Leucine zipper domain"/>
    <property type="match status" value="1"/>
</dbReference>
<dbReference type="PANTHER" id="PTHR46391:SF35">
    <property type="entry name" value="BASIC LEUCINE ZIPPER 34-LIKE ISOFORM X1"/>
    <property type="match status" value="1"/>
</dbReference>
<name>A0AA38FS87_TAXCH</name>
<feature type="region of interest" description="Disordered" evidence="4">
    <location>
        <begin position="76"/>
        <end position="141"/>
    </location>
</feature>
<feature type="domain" description="BZIP" evidence="5">
    <location>
        <begin position="250"/>
        <end position="302"/>
    </location>
</feature>
<dbReference type="AlphaFoldDB" id="A0AA38FS87"/>
<feature type="region of interest" description="Disordered" evidence="4">
    <location>
        <begin position="1"/>
        <end position="37"/>
    </location>
</feature>
<dbReference type="EMBL" id="JAHRHJ020000007">
    <property type="protein sequence ID" value="KAH9309480.1"/>
    <property type="molecule type" value="Genomic_DNA"/>
</dbReference>
<dbReference type="Pfam" id="PF00170">
    <property type="entry name" value="bZIP_1"/>
    <property type="match status" value="1"/>
</dbReference>
<keyword evidence="2" id="KW-0804">Transcription</keyword>
<feature type="compositionally biased region" description="Polar residues" evidence="4">
    <location>
        <begin position="373"/>
        <end position="383"/>
    </location>
</feature>
<evidence type="ECO:0000313" key="7">
    <source>
        <dbReference type="Proteomes" id="UP000824469"/>
    </source>
</evidence>
<dbReference type="GO" id="GO:0003677">
    <property type="term" value="F:DNA binding"/>
    <property type="evidence" value="ECO:0007669"/>
    <property type="project" value="TreeGrafter"/>
</dbReference>
<feature type="compositionally biased region" description="Polar residues" evidence="4">
    <location>
        <begin position="1"/>
        <end position="17"/>
    </location>
</feature>
<feature type="region of interest" description="Disordered" evidence="4">
    <location>
        <begin position="157"/>
        <end position="249"/>
    </location>
</feature>
<keyword evidence="3" id="KW-0539">Nucleus</keyword>
<keyword evidence="1" id="KW-0805">Transcription regulation</keyword>
<evidence type="ECO:0000256" key="4">
    <source>
        <dbReference type="SAM" id="MobiDB-lite"/>
    </source>
</evidence>
<organism evidence="6 7">
    <name type="scientific">Taxus chinensis</name>
    <name type="common">Chinese yew</name>
    <name type="synonym">Taxus wallichiana var. chinensis</name>
    <dbReference type="NCBI Taxonomy" id="29808"/>
    <lineage>
        <taxon>Eukaryota</taxon>
        <taxon>Viridiplantae</taxon>
        <taxon>Streptophyta</taxon>
        <taxon>Embryophyta</taxon>
        <taxon>Tracheophyta</taxon>
        <taxon>Spermatophyta</taxon>
        <taxon>Pinopsida</taxon>
        <taxon>Pinidae</taxon>
        <taxon>Conifers II</taxon>
        <taxon>Cupressales</taxon>
        <taxon>Taxaceae</taxon>
        <taxon>Taxus</taxon>
    </lineage>
</organism>
<keyword evidence="7" id="KW-1185">Reference proteome</keyword>
<accession>A0AA38FS87</accession>
<gene>
    <name evidence="6" type="ORF">KI387_037391</name>
</gene>
<evidence type="ECO:0000256" key="3">
    <source>
        <dbReference type="ARBA" id="ARBA00023242"/>
    </source>
</evidence>
<dbReference type="InterPro" id="IPR046347">
    <property type="entry name" value="bZIP_sf"/>
</dbReference>
<reference evidence="6 7" key="1">
    <citation type="journal article" date="2021" name="Nat. Plants">
        <title>The Taxus genome provides insights into paclitaxel biosynthesis.</title>
        <authorList>
            <person name="Xiong X."/>
            <person name="Gou J."/>
            <person name="Liao Q."/>
            <person name="Li Y."/>
            <person name="Zhou Q."/>
            <person name="Bi G."/>
            <person name="Li C."/>
            <person name="Du R."/>
            <person name="Wang X."/>
            <person name="Sun T."/>
            <person name="Guo L."/>
            <person name="Liang H."/>
            <person name="Lu P."/>
            <person name="Wu Y."/>
            <person name="Zhang Z."/>
            <person name="Ro D.K."/>
            <person name="Shang Y."/>
            <person name="Huang S."/>
            <person name="Yan J."/>
        </authorList>
    </citation>
    <scope>NUCLEOTIDE SEQUENCE [LARGE SCALE GENOMIC DNA]</scope>
    <source>
        <strain evidence="6">Ta-2019</strain>
    </source>
</reference>
<dbReference type="GO" id="GO:0003700">
    <property type="term" value="F:DNA-binding transcription factor activity"/>
    <property type="evidence" value="ECO:0007669"/>
    <property type="project" value="InterPro"/>
</dbReference>
<feature type="compositionally biased region" description="Polar residues" evidence="4">
    <location>
        <begin position="210"/>
        <end position="242"/>
    </location>
</feature>
<dbReference type="OMA" id="MSMFADI"/>
<dbReference type="GO" id="GO:0005634">
    <property type="term" value="C:nucleus"/>
    <property type="evidence" value="ECO:0007669"/>
    <property type="project" value="TreeGrafter"/>
</dbReference>
<proteinExistence type="predicted"/>
<dbReference type="SMART" id="SM00338">
    <property type="entry name" value="BRLZ"/>
    <property type="match status" value="1"/>
</dbReference>
<dbReference type="Gene3D" id="1.20.5.170">
    <property type="match status" value="1"/>
</dbReference>
<evidence type="ECO:0000256" key="2">
    <source>
        <dbReference type="ARBA" id="ARBA00023163"/>
    </source>
</evidence>
<feature type="compositionally biased region" description="Polar residues" evidence="4">
    <location>
        <begin position="186"/>
        <end position="200"/>
    </location>
</feature>
<dbReference type="GO" id="GO:0045893">
    <property type="term" value="P:positive regulation of DNA-templated transcription"/>
    <property type="evidence" value="ECO:0007669"/>
    <property type="project" value="TreeGrafter"/>
</dbReference>
<dbReference type="InterPro" id="IPR052483">
    <property type="entry name" value="bZIP_transcription_regulators"/>
</dbReference>
<feature type="compositionally biased region" description="Polar residues" evidence="4">
    <location>
        <begin position="392"/>
        <end position="402"/>
    </location>
</feature>
<feature type="compositionally biased region" description="Low complexity" evidence="4">
    <location>
        <begin position="159"/>
        <end position="168"/>
    </location>
</feature>
<evidence type="ECO:0000313" key="6">
    <source>
        <dbReference type="EMBL" id="KAH9309480.1"/>
    </source>
</evidence>
<sequence length="457" mass="50927">MAQQGTSDNSPANWGFTSSKLPQLPPKSPAFMGSSGQDSNNMYMGWSNFSFQGNTFKHQRTPSVGYLSQCQPSWIDDLMDSPSETPAKKGAHHRRSASDSLAFLEAPTNSNPIEEIAEEDEYDCRSAASIPSKGSQDFDRLDEEQLMSMFADVEPFNKSQSNQSSNPPTHQTSALDNRCSDRRATSENPSTPSDHNSINEPSMEEKVMTVSGQFKSEPEVQSVNKSDQPLQTAKTEMPSSSAMEHDPNMDPKRVKRILANRQSAQRSRVRKLQYISELERSVNALQTEVSTLSPQVTFLDHQRVILNVDNSALKQRIAALAQDKLFKDAHCEALKKEVSRLRQLYHEQQQHLQKEMHASSTGAYDLQQQQFGKLEQGSSSQMMDQKPEISDPSPSHLKTTSGIPDHRENNASHSHTAPGSQMLKSMMPSSCLMGESNKSLEERMMGAISSDYMVHNP</sequence>
<evidence type="ECO:0000259" key="5">
    <source>
        <dbReference type="PROSITE" id="PS50217"/>
    </source>
</evidence>
<feature type="compositionally biased region" description="Polar residues" evidence="4">
    <location>
        <begin position="411"/>
        <end position="423"/>
    </location>
</feature>
<protein>
    <recommendedName>
        <fullName evidence="5">BZIP domain-containing protein</fullName>
    </recommendedName>
</protein>